<dbReference type="Gene3D" id="3.30.2130.10">
    <property type="entry name" value="VC0802-like"/>
    <property type="match status" value="1"/>
</dbReference>
<evidence type="ECO:0000313" key="2">
    <source>
        <dbReference type="EMBL" id="SVA26735.1"/>
    </source>
</evidence>
<dbReference type="EMBL" id="UINC01006304">
    <property type="protein sequence ID" value="SVA26735.1"/>
    <property type="molecule type" value="Genomic_DNA"/>
</dbReference>
<dbReference type="AlphaFoldDB" id="A0A381UEV8"/>
<name>A0A381UEV8_9ZZZZ</name>
<dbReference type="InterPro" id="IPR045865">
    <property type="entry name" value="ACT-like_dom_sf"/>
</dbReference>
<reference evidence="2" key="1">
    <citation type="submission" date="2018-05" db="EMBL/GenBank/DDBJ databases">
        <authorList>
            <person name="Lanie J.A."/>
            <person name="Ng W.-L."/>
            <person name="Kazmierczak K.M."/>
            <person name="Andrzejewski T.M."/>
            <person name="Davidsen T.M."/>
            <person name="Wayne K.J."/>
            <person name="Tettelin H."/>
            <person name="Glass J.I."/>
            <person name="Rusch D."/>
            <person name="Podicherti R."/>
            <person name="Tsui H.-C.T."/>
            <person name="Winkler M.E."/>
        </authorList>
    </citation>
    <scope>NUCLEOTIDE SEQUENCE</scope>
</reference>
<dbReference type="Pfam" id="PF13840">
    <property type="entry name" value="ACT_7"/>
    <property type="match status" value="1"/>
</dbReference>
<protein>
    <recommendedName>
        <fullName evidence="1">CASTOR ACT domain-containing protein</fullName>
    </recommendedName>
</protein>
<sequence>MHILELKILPHQYSIHKLLPKHELPDLLYRKNSFFSFTSTDDETSLICESSFDIKDSVRDDRWSCIKLVGQLNVEETGIWSRITSACTNCGCAVLTVTTFNTDYFLVKTMQLEKLKSFFLENNFVFVD</sequence>
<gene>
    <name evidence="2" type="ORF">METZ01_LOCUS79589</name>
</gene>
<dbReference type="SUPFAM" id="SSF55021">
    <property type="entry name" value="ACT-like"/>
    <property type="match status" value="2"/>
</dbReference>
<accession>A0A381UEV8</accession>
<organism evidence="2">
    <name type="scientific">marine metagenome</name>
    <dbReference type="NCBI Taxonomy" id="408172"/>
    <lineage>
        <taxon>unclassified sequences</taxon>
        <taxon>metagenomes</taxon>
        <taxon>ecological metagenomes</taxon>
    </lineage>
</organism>
<feature type="domain" description="CASTOR ACT" evidence="1">
    <location>
        <begin position="60"/>
        <end position="114"/>
    </location>
</feature>
<dbReference type="InterPro" id="IPR027795">
    <property type="entry name" value="CASTOR_ACT_dom"/>
</dbReference>
<proteinExistence type="predicted"/>
<evidence type="ECO:0000259" key="1">
    <source>
        <dbReference type="Pfam" id="PF13840"/>
    </source>
</evidence>